<comment type="caution">
    <text evidence="1">The sequence shown here is derived from an EMBL/GenBank/DDBJ whole genome shotgun (WGS) entry which is preliminary data.</text>
</comment>
<evidence type="ECO:0000313" key="2">
    <source>
        <dbReference type="Proteomes" id="UP000798662"/>
    </source>
</evidence>
<evidence type="ECO:0000313" key="1">
    <source>
        <dbReference type="EMBL" id="KAK1864610.1"/>
    </source>
</evidence>
<organism evidence="1 2">
    <name type="scientific">Pyropia yezoensis</name>
    <name type="common">Susabi-nori</name>
    <name type="synonym">Porphyra yezoensis</name>
    <dbReference type="NCBI Taxonomy" id="2788"/>
    <lineage>
        <taxon>Eukaryota</taxon>
        <taxon>Rhodophyta</taxon>
        <taxon>Bangiophyceae</taxon>
        <taxon>Bangiales</taxon>
        <taxon>Bangiaceae</taxon>
        <taxon>Pyropia</taxon>
    </lineage>
</organism>
<dbReference type="EMBL" id="CM020619">
    <property type="protein sequence ID" value="KAK1864610.1"/>
    <property type="molecule type" value="Genomic_DNA"/>
</dbReference>
<keyword evidence="2" id="KW-1185">Reference proteome</keyword>
<proteinExistence type="predicted"/>
<gene>
    <name evidence="1" type="ORF">I4F81_007155</name>
</gene>
<dbReference type="Proteomes" id="UP000798662">
    <property type="component" value="Chromosome 2"/>
</dbReference>
<reference evidence="1" key="1">
    <citation type="submission" date="2019-11" db="EMBL/GenBank/DDBJ databases">
        <title>Nori genome reveals adaptations in red seaweeds to the harsh intertidal environment.</title>
        <authorList>
            <person name="Wang D."/>
            <person name="Mao Y."/>
        </authorList>
    </citation>
    <scope>NUCLEOTIDE SEQUENCE</scope>
    <source>
        <tissue evidence="1">Gametophyte</tissue>
    </source>
</reference>
<accession>A0ACC3C3B9</accession>
<sequence>MAGVGGNVVTASPISDLNPVWMAAVSADTDGCADLWVSVTTRRVAATAFFTGYRRTALRPGEVLAAILVPWTAPGEHMHAFKASRRREDDIAIVSAGIRLRLQWRPPPSPPPPSPAGANHPTIGGWRIADAALAYGGMAATSVTTPRTAAVLVGAPWAPSTLAAALDVLAAEVALPPGVPGGMAPYRVGVALSFLAQAWTRTALAVRGTDGDGASALWAPPRAEWSGAWDAADEEEAREQGELEVGGGGADGLAGSLGMAPTGGAAASTAAVTDAAVEALERPVANGGAPPTADGAVADQSVGTAAKTPGASSAGGAVKGPGPLPVDAWENGGDPQPGAWENGPVLPLNGNVGVGPRPPISSDISPPSRTRVTHTTPHGGTFRGTQVFSATPPAAAVHVGKAAPHAAAAAHVTGTAAYVDDLPLPARGLHGALVLSGRPHAELRGLDTTAALALPGVVRVVTAADVPGSNAYGVTHVTDEVVFAESVVTGTRHAFLAEYKVAYVSAGAAAGGTAAGTSGDDDGDAALRGDATGGAPFHPPVGRLVALSIDLYSNAGHTADLSIPVMDRALFHLDNAYNIPATPYGMAFDPSSLRACWHTVLSDAGWSRRRAAVDAFNAAHRYRKRGLAAVPSKFGIAFTFVTYNQAAALLHVSHADGSVLLATGGVEMGQGLHTKLAAVAATELGLPPSAVHVEETATYARRINLSAYGFYRTPRLDAVDLGAPSPARRRGSPFFYWTTGAAVAEVELSTLTGGWSARRVDIAMDAGRSLNPALDVGQIEGAFVQGMGWCTMEELIPAARDIPRDFRVRVLDRRCEADTIHSSKAIGEPPLFLAASVFFALKDAVYAARAHASTADPSPHPPPADAPADTPATDTPATTAAAAAAATPATDTPASRSQPAVPHVRLDCPASVERLRVACPDEYMGRAGRGGGGEAGGEGVPAPDIAL</sequence>
<protein>
    <submittedName>
        <fullName evidence="1">Uncharacterized protein</fullName>
    </submittedName>
</protein>
<name>A0ACC3C3B9_PYRYE</name>